<protein>
    <submittedName>
        <fullName evidence="1">Uncharacterized protein</fullName>
    </submittedName>
</protein>
<organism evidence="1 2">
    <name type="scientific">Podarcis lilfordi</name>
    <name type="common">Lilford's wall lizard</name>
    <dbReference type="NCBI Taxonomy" id="74358"/>
    <lineage>
        <taxon>Eukaryota</taxon>
        <taxon>Metazoa</taxon>
        <taxon>Chordata</taxon>
        <taxon>Craniata</taxon>
        <taxon>Vertebrata</taxon>
        <taxon>Euteleostomi</taxon>
        <taxon>Lepidosauria</taxon>
        <taxon>Squamata</taxon>
        <taxon>Bifurcata</taxon>
        <taxon>Unidentata</taxon>
        <taxon>Episquamata</taxon>
        <taxon>Laterata</taxon>
        <taxon>Lacertibaenia</taxon>
        <taxon>Lacertidae</taxon>
        <taxon>Podarcis</taxon>
    </lineage>
</organism>
<evidence type="ECO:0000313" key="2">
    <source>
        <dbReference type="Proteomes" id="UP001178461"/>
    </source>
</evidence>
<dbReference type="EMBL" id="OX395133">
    <property type="protein sequence ID" value="CAI5783422.1"/>
    <property type="molecule type" value="Genomic_DNA"/>
</dbReference>
<gene>
    <name evidence="1" type="ORF">PODLI_1B029605</name>
</gene>
<sequence length="105" mass="11911">MIYAGRGPQNQAICNAVGQLLLHSCPFPTSMNRIHEGRAQISSLITSKFKRVMAVSKKNNPTQFMQISQGHRTSVFCLLNRHFSHPPKVTTPTEKKFFSDLHHLH</sequence>
<accession>A0AA35KSD1</accession>
<reference evidence="1" key="1">
    <citation type="submission" date="2022-12" db="EMBL/GenBank/DDBJ databases">
        <authorList>
            <person name="Alioto T."/>
            <person name="Alioto T."/>
            <person name="Gomez Garrido J."/>
        </authorList>
    </citation>
    <scope>NUCLEOTIDE SEQUENCE</scope>
</reference>
<keyword evidence="2" id="KW-1185">Reference proteome</keyword>
<name>A0AA35KSD1_9SAUR</name>
<dbReference type="Proteomes" id="UP001178461">
    <property type="component" value="Chromosome 8"/>
</dbReference>
<dbReference type="AlphaFoldDB" id="A0AA35KSD1"/>
<proteinExistence type="predicted"/>
<evidence type="ECO:0000313" key="1">
    <source>
        <dbReference type="EMBL" id="CAI5783422.1"/>
    </source>
</evidence>